<evidence type="ECO:0000256" key="3">
    <source>
        <dbReference type="ARBA" id="ARBA00022729"/>
    </source>
</evidence>
<keyword evidence="2" id="KW-1003">Cell membrane</keyword>
<reference evidence="9 10" key="1">
    <citation type="submission" date="2020-10" db="EMBL/GenBank/DDBJ databases">
        <title>Pygocentrus nattereri (red-bellied piranha) genome, fPygNat1, primary haplotype.</title>
        <authorList>
            <person name="Myers G."/>
            <person name="Meyer A."/>
            <person name="Karagic N."/>
            <person name="Pippel M."/>
            <person name="Winkler S."/>
            <person name="Tracey A."/>
            <person name="Wood J."/>
            <person name="Formenti G."/>
            <person name="Howe K."/>
            <person name="Fedrigo O."/>
            <person name="Jarvis E.D."/>
        </authorList>
    </citation>
    <scope>NUCLEOTIDE SEQUENCE [LARGE SCALE GENOMIC DNA]</scope>
</reference>
<name>A0A3B4DM34_PYGNA</name>
<protein>
    <recommendedName>
        <fullName evidence="8">Ig-like domain-containing protein</fullName>
    </recommendedName>
</protein>
<dbReference type="Gene3D" id="2.60.40.10">
    <property type="entry name" value="Immunoglobulins"/>
    <property type="match status" value="1"/>
</dbReference>
<evidence type="ECO:0000256" key="7">
    <source>
        <dbReference type="ARBA" id="ARBA00023180"/>
    </source>
</evidence>
<dbReference type="PANTHER" id="PTHR19433">
    <property type="entry name" value="T-CELL RECEPTOR ALPHA CHAIN V REGION-RELATED"/>
    <property type="match status" value="1"/>
</dbReference>
<proteinExistence type="predicted"/>
<dbReference type="SUPFAM" id="SSF48726">
    <property type="entry name" value="Immunoglobulin"/>
    <property type="match status" value="1"/>
</dbReference>
<keyword evidence="10" id="KW-1185">Reference proteome</keyword>
<dbReference type="Pfam" id="PF07686">
    <property type="entry name" value="V-set"/>
    <property type="match status" value="1"/>
</dbReference>
<dbReference type="InterPro" id="IPR052051">
    <property type="entry name" value="TCR_complex_component"/>
</dbReference>
<reference evidence="9" key="3">
    <citation type="submission" date="2025-09" db="UniProtKB">
        <authorList>
            <consortium name="Ensembl"/>
        </authorList>
    </citation>
    <scope>IDENTIFICATION</scope>
</reference>
<keyword evidence="4" id="KW-0391">Immunity</keyword>
<keyword evidence="5" id="KW-0472">Membrane</keyword>
<dbReference type="PROSITE" id="PS50835">
    <property type="entry name" value="IG_LIKE"/>
    <property type="match status" value="1"/>
</dbReference>
<dbReference type="CDD" id="cd00099">
    <property type="entry name" value="IgV"/>
    <property type="match status" value="1"/>
</dbReference>
<dbReference type="SMART" id="SM00406">
    <property type="entry name" value="IGv"/>
    <property type="match status" value="1"/>
</dbReference>
<reference evidence="9" key="2">
    <citation type="submission" date="2025-08" db="UniProtKB">
        <authorList>
            <consortium name="Ensembl"/>
        </authorList>
    </citation>
    <scope>IDENTIFICATION</scope>
</reference>
<comment type="subcellular location">
    <subcellularLocation>
        <location evidence="1">Cell membrane</location>
    </subcellularLocation>
</comment>
<dbReference type="GeneTree" id="ENSGT01150000289247"/>
<keyword evidence="7" id="KW-0325">Glycoprotein</keyword>
<evidence type="ECO:0000256" key="2">
    <source>
        <dbReference type="ARBA" id="ARBA00022475"/>
    </source>
</evidence>
<evidence type="ECO:0000256" key="1">
    <source>
        <dbReference type="ARBA" id="ARBA00004236"/>
    </source>
</evidence>
<dbReference type="InterPro" id="IPR036179">
    <property type="entry name" value="Ig-like_dom_sf"/>
</dbReference>
<evidence type="ECO:0000259" key="8">
    <source>
        <dbReference type="PROSITE" id="PS50835"/>
    </source>
</evidence>
<dbReference type="AlphaFoldDB" id="A0A3B4DM34"/>
<dbReference type="GO" id="GO:0009617">
    <property type="term" value="P:response to bacterium"/>
    <property type="evidence" value="ECO:0007669"/>
    <property type="project" value="TreeGrafter"/>
</dbReference>
<organism evidence="9 10">
    <name type="scientific">Pygocentrus nattereri</name>
    <name type="common">Red-bellied piranha</name>
    <dbReference type="NCBI Taxonomy" id="42514"/>
    <lineage>
        <taxon>Eukaryota</taxon>
        <taxon>Metazoa</taxon>
        <taxon>Chordata</taxon>
        <taxon>Craniata</taxon>
        <taxon>Vertebrata</taxon>
        <taxon>Euteleostomi</taxon>
        <taxon>Actinopterygii</taxon>
        <taxon>Neopterygii</taxon>
        <taxon>Teleostei</taxon>
        <taxon>Ostariophysi</taxon>
        <taxon>Characiformes</taxon>
        <taxon>Characoidei</taxon>
        <taxon>Pygocentrus</taxon>
    </lineage>
</organism>
<evidence type="ECO:0000313" key="9">
    <source>
        <dbReference type="Ensembl" id="ENSPNAP00000024171.1"/>
    </source>
</evidence>
<keyword evidence="3" id="KW-0732">Signal</keyword>
<evidence type="ECO:0000313" key="10">
    <source>
        <dbReference type="Proteomes" id="UP001501920"/>
    </source>
</evidence>
<feature type="domain" description="Ig-like" evidence="8">
    <location>
        <begin position="45"/>
        <end position="142"/>
    </location>
</feature>
<dbReference type="SMART" id="SM00409">
    <property type="entry name" value="IG"/>
    <property type="match status" value="1"/>
</dbReference>
<dbReference type="Proteomes" id="UP001501920">
    <property type="component" value="Chromosome 20"/>
</dbReference>
<dbReference type="GO" id="GO:0005886">
    <property type="term" value="C:plasma membrane"/>
    <property type="evidence" value="ECO:0007669"/>
    <property type="project" value="UniProtKB-SubCell"/>
</dbReference>
<keyword evidence="6" id="KW-1015">Disulfide bond</keyword>
<accession>A0A3B4DM34</accession>
<dbReference type="InterPro" id="IPR013783">
    <property type="entry name" value="Ig-like_fold"/>
</dbReference>
<dbReference type="InterPro" id="IPR013106">
    <property type="entry name" value="Ig_V-set"/>
</dbReference>
<evidence type="ECO:0000256" key="4">
    <source>
        <dbReference type="ARBA" id="ARBA00022859"/>
    </source>
</evidence>
<dbReference type="GO" id="GO:0002376">
    <property type="term" value="P:immune system process"/>
    <property type="evidence" value="ECO:0007669"/>
    <property type="project" value="UniProtKB-KW"/>
</dbReference>
<evidence type="ECO:0000256" key="5">
    <source>
        <dbReference type="ARBA" id="ARBA00023136"/>
    </source>
</evidence>
<dbReference type="PANTHER" id="PTHR19433:SF111">
    <property type="entry name" value="T CELL RECEPTOR ALPHA VARIABLE 4"/>
    <property type="match status" value="1"/>
</dbReference>
<dbReference type="InterPro" id="IPR003599">
    <property type="entry name" value="Ig_sub"/>
</dbReference>
<evidence type="ECO:0000256" key="6">
    <source>
        <dbReference type="ARBA" id="ARBA00023157"/>
    </source>
</evidence>
<dbReference type="Ensembl" id="ENSPNAT00000010798.2">
    <property type="protein sequence ID" value="ENSPNAP00000024171.1"/>
    <property type="gene ID" value="ENSPNAG00000008663.2"/>
</dbReference>
<sequence length="171" mass="19101">MTFSSATLLQVKGNFQLVTLELVNNVYTTCLLSVSGDSQDTLMLEAEPGDNVTLQCHSNLIDLWSYIHWFKQINTSAPEFLLYIHYASQMVLYSEDVVSKGPGRITGFVNKTKSVFLMINEVNSSDSGLYFCGIQRRHGHLTFSSATLLQVKGNVQLLTLDLVNNISSERN</sequence>
<dbReference type="InterPro" id="IPR007110">
    <property type="entry name" value="Ig-like_dom"/>
</dbReference>